<feature type="region of interest" description="Disordered" evidence="1">
    <location>
        <begin position="93"/>
        <end position="112"/>
    </location>
</feature>
<sequence>MIFALALLNLPYTYPLSHPFPQFPPSNTKQPRRNFLQNQTIITITDPQHPFPQFPPSTPNNPEEIFHRTKQSSPSPILCTLFLSLSTHTFPQFYPSTPKKKSSEPNNHHQNH</sequence>
<reference evidence="2 3" key="1">
    <citation type="journal article" date="2021" name="BMC Genomics">
        <title>Datura genome reveals duplications of psychoactive alkaloid biosynthetic genes and high mutation rate following tissue culture.</title>
        <authorList>
            <person name="Rajewski A."/>
            <person name="Carter-House D."/>
            <person name="Stajich J."/>
            <person name="Litt A."/>
        </authorList>
    </citation>
    <scope>NUCLEOTIDE SEQUENCE [LARGE SCALE GENOMIC DNA]</scope>
    <source>
        <strain evidence="2">AR-01</strain>
    </source>
</reference>
<organism evidence="2 3">
    <name type="scientific">Datura stramonium</name>
    <name type="common">Jimsonweed</name>
    <name type="synonym">Common thornapple</name>
    <dbReference type="NCBI Taxonomy" id="4076"/>
    <lineage>
        <taxon>Eukaryota</taxon>
        <taxon>Viridiplantae</taxon>
        <taxon>Streptophyta</taxon>
        <taxon>Embryophyta</taxon>
        <taxon>Tracheophyta</taxon>
        <taxon>Spermatophyta</taxon>
        <taxon>Magnoliopsida</taxon>
        <taxon>eudicotyledons</taxon>
        <taxon>Gunneridae</taxon>
        <taxon>Pentapetalae</taxon>
        <taxon>asterids</taxon>
        <taxon>lamiids</taxon>
        <taxon>Solanales</taxon>
        <taxon>Solanaceae</taxon>
        <taxon>Solanoideae</taxon>
        <taxon>Datureae</taxon>
        <taxon>Datura</taxon>
    </lineage>
</organism>
<gene>
    <name evidence="2" type="ORF">HAX54_047689</name>
</gene>
<accession>A0ABS8WII2</accession>
<dbReference type="Proteomes" id="UP000823775">
    <property type="component" value="Unassembled WGS sequence"/>
</dbReference>
<evidence type="ECO:0000313" key="3">
    <source>
        <dbReference type="Proteomes" id="UP000823775"/>
    </source>
</evidence>
<protein>
    <submittedName>
        <fullName evidence="2">Uncharacterized protein</fullName>
    </submittedName>
</protein>
<feature type="compositionally biased region" description="Pro residues" evidence="1">
    <location>
        <begin position="49"/>
        <end position="59"/>
    </location>
</feature>
<evidence type="ECO:0000313" key="2">
    <source>
        <dbReference type="EMBL" id="MCE3050618.1"/>
    </source>
</evidence>
<feature type="region of interest" description="Disordered" evidence="1">
    <location>
        <begin position="46"/>
        <end position="73"/>
    </location>
</feature>
<dbReference type="EMBL" id="JACEIK010007751">
    <property type="protein sequence ID" value="MCE3050618.1"/>
    <property type="molecule type" value="Genomic_DNA"/>
</dbReference>
<feature type="compositionally biased region" description="Basic and acidic residues" evidence="1">
    <location>
        <begin position="101"/>
        <end position="112"/>
    </location>
</feature>
<proteinExistence type="predicted"/>
<keyword evidence="3" id="KW-1185">Reference proteome</keyword>
<comment type="caution">
    <text evidence="2">The sequence shown here is derived from an EMBL/GenBank/DDBJ whole genome shotgun (WGS) entry which is preliminary data.</text>
</comment>
<evidence type="ECO:0000256" key="1">
    <source>
        <dbReference type="SAM" id="MobiDB-lite"/>
    </source>
</evidence>
<name>A0ABS8WII2_DATST</name>